<dbReference type="InterPro" id="IPR020946">
    <property type="entry name" value="Flavin_mOase-like"/>
</dbReference>
<dbReference type="EMBL" id="WLYK01000005">
    <property type="protein sequence ID" value="MTD15131.1"/>
    <property type="molecule type" value="Genomic_DNA"/>
</dbReference>
<dbReference type="PANTHER" id="PTHR42877">
    <property type="entry name" value="L-ORNITHINE N(5)-MONOOXYGENASE-RELATED"/>
    <property type="match status" value="1"/>
</dbReference>
<dbReference type="InterPro" id="IPR051209">
    <property type="entry name" value="FAD-bind_Monooxygenase_sf"/>
</dbReference>
<dbReference type="PRINTS" id="PR00411">
    <property type="entry name" value="PNDRDTASEI"/>
</dbReference>
<evidence type="ECO:0000313" key="7">
    <source>
        <dbReference type="Proteomes" id="UP000460221"/>
    </source>
</evidence>
<comment type="similarity">
    <text evidence="1">Belongs to the FAD-binding monooxygenase family.</text>
</comment>
<dbReference type="PANTHER" id="PTHR42877:SF4">
    <property type="entry name" value="FAD_NAD(P)-BINDING DOMAIN-CONTAINING PROTEIN-RELATED"/>
    <property type="match status" value="1"/>
</dbReference>
<keyword evidence="4" id="KW-0560">Oxidoreductase</keyword>
<organism evidence="6 7">
    <name type="scientific">Nakamurella alba</name>
    <dbReference type="NCBI Taxonomy" id="2665158"/>
    <lineage>
        <taxon>Bacteria</taxon>
        <taxon>Bacillati</taxon>
        <taxon>Actinomycetota</taxon>
        <taxon>Actinomycetes</taxon>
        <taxon>Nakamurellales</taxon>
        <taxon>Nakamurellaceae</taxon>
        <taxon>Nakamurella</taxon>
    </lineage>
</organism>
<accession>A0A7K1FLV5</accession>
<dbReference type="Proteomes" id="UP000460221">
    <property type="component" value="Unassembled WGS sequence"/>
</dbReference>
<feature type="region of interest" description="Disordered" evidence="5">
    <location>
        <begin position="617"/>
        <end position="636"/>
    </location>
</feature>
<evidence type="ECO:0000256" key="3">
    <source>
        <dbReference type="ARBA" id="ARBA00022827"/>
    </source>
</evidence>
<dbReference type="GO" id="GO:0050660">
    <property type="term" value="F:flavin adenine dinucleotide binding"/>
    <property type="evidence" value="ECO:0007669"/>
    <property type="project" value="InterPro"/>
</dbReference>
<dbReference type="GO" id="GO:0004499">
    <property type="term" value="F:N,N-dimethylaniline monooxygenase activity"/>
    <property type="evidence" value="ECO:0007669"/>
    <property type="project" value="InterPro"/>
</dbReference>
<dbReference type="Pfam" id="PF00743">
    <property type="entry name" value="FMO-like"/>
    <property type="match status" value="1"/>
</dbReference>
<name>A0A7K1FLV5_9ACTN</name>
<evidence type="ECO:0000256" key="5">
    <source>
        <dbReference type="SAM" id="MobiDB-lite"/>
    </source>
</evidence>
<comment type="caution">
    <text evidence="6">The sequence shown here is derived from an EMBL/GenBank/DDBJ whole genome shotgun (WGS) entry which is preliminary data.</text>
</comment>
<sequence length="636" mass="70834">MTVAHLTGDHSWLEEPYRPTRTVALDDHDTGGLSPERQAEVRAATLEVLRRERDGSLPTPEPPTDQQIVEMLSVAMGETVPAEYGPMLAEESRFRLRDVTWTAEPPTARLADFKVLVVGAGVSGICTAIKLKALGIPFTVVEKNDDIGGTWLENDYPGSGVDTPSHLYSFSFEPSPTWSRYYAKQPEILAYLLRIVDKYDLRSSIEFGVEVESAEYDPASSSWRVGLKRAGGAVSVENPNVLITSVGQLNRAQFPSTPGLADFAGPMFHSAQWQHDVDLAGKRVAVLGTGASAMQIVPTLAGTPAELTVFQRSPQWAAPVKNYRRDISAGKQVLLEHVPYYATWYRIRLLWMFNDKLHESLQVDPAWEFPERSINAANDKHRAFFTEHIRREIAGREDLWDKVLPTYPPYGKRILMDNGWYEAIQRDDVELVTTAVDHVEPDAVVTADGQRHEADVLVLATGFQSKRVLYPMDIRGASGTSIRELWGDEDARAYLGMTVPDFPNLFVVYGPNTNLGHGGSVIFHTECQVNYITRLLVQMLEQGIASIDVRQEVFDRYNADVDAAHEKMIWNHPGVDTWYRNSSGRVVTNTPWRLVDYWAMTRRPDLSDYQVTRLGTTVPAGTGGGARGPVPGAGRP</sequence>
<evidence type="ECO:0000256" key="2">
    <source>
        <dbReference type="ARBA" id="ARBA00022630"/>
    </source>
</evidence>
<evidence type="ECO:0000313" key="6">
    <source>
        <dbReference type="EMBL" id="MTD15131.1"/>
    </source>
</evidence>
<dbReference type="SUPFAM" id="SSF51905">
    <property type="entry name" value="FAD/NAD(P)-binding domain"/>
    <property type="match status" value="1"/>
</dbReference>
<dbReference type="AlphaFoldDB" id="A0A7K1FLV5"/>
<evidence type="ECO:0000256" key="4">
    <source>
        <dbReference type="ARBA" id="ARBA00023002"/>
    </source>
</evidence>
<dbReference type="GO" id="GO:0050661">
    <property type="term" value="F:NADP binding"/>
    <property type="evidence" value="ECO:0007669"/>
    <property type="project" value="InterPro"/>
</dbReference>
<evidence type="ECO:0000256" key="1">
    <source>
        <dbReference type="ARBA" id="ARBA00010139"/>
    </source>
</evidence>
<proteinExistence type="inferred from homology"/>
<gene>
    <name evidence="6" type="ORF">GIS00_14400</name>
</gene>
<dbReference type="InterPro" id="IPR036188">
    <property type="entry name" value="FAD/NAD-bd_sf"/>
</dbReference>
<protein>
    <submittedName>
        <fullName evidence="6">FAD-dependent oxidoreductase</fullName>
    </submittedName>
</protein>
<keyword evidence="7" id="KW-1185">Reference proteome</keyword>
<keyword evidence="2" id="KW-0285">Flavoprotein</keyword>
<dbReference type="Gene3D" id="3.50.50.60">
    <property type="entry name" value="FAD/NAD(P)-binding domain"/>
    <property type="match status" value="3"/>
</dbReference>
<reference evidence="6 7" key="1">
    <citation type="submission" date="2019-11" db="EMBL/GenBank/DDBJ databases">
        <authorList>
            <person name="Jiang L.-Q."/>
        </authorList>
    </citation>
    <scope>NUCLEOTIDE SEQUENCE [LARGE SCALE GENOMIC DNA]</scope>
    <source>
        <strain evidence="6 7">YIM 132087</strain>
    </source>
</reference>
<keyword evidence="3" id="KW-0274">FAD</keyword>